<reference evidence="1" key="1">
    <citation type="submission" date="2022-05" db="EMBL/GenBank/DDBJ databases">
        <authorList>
            <person name="Park J.-S."/>
        </authorList>
    </citation>
    <scope>NUCLEOTIDE SEQUENCE</scope>
    <source>
        <strain evidence="1">2012CJ34-3</strain>
    </source>
</reference>
<comment type="caution">
    <text evidence="1">The sequence shown here is derived from an EMBL/GenBank/DDBJ whole genome shotgun (WGS) entry which is preliminary data.</text>
</comment>
<keyword evidence="2" id="KW-1185">Reference proteome</keyword>
<dbReference type="Proteomes" id="UP001165381">
    <property type="component" value="Unassembled WGS sequence"/>
</dbReference>
<protein>
    <submittedName>
        <fullName evidence="1">Uncharacterized protein</fullName>
    </submittedName>
</protein>
<evidence type="ECO:0000313" key="2">
    <source>
        <dbReference type="Proteomes" id="UP001165381"/>
    </source>
</evidence>
<dbReference type="RefSeq" id="WP_249973356.1">
    <property type="nucleotide sequence ID" value="NZ_JAMFLZ010000004.1"/>
</dbReference>
<gene>
    <name evidence="1" type="ORF">M3P09_12310</name>
</gene>
<name>A0ABT0QFL5_9FLAO</name>
<proteinExistence type="predicted"/>
<organism evidence="1 2">
    <name type="scientific">Jejuia spongiicola</name>
    <dbReference type="NCBI Taxonomy" id="2942207"/>
    <lineage>
        <taxon>Bacteria</taxon>
        <taxon>Pseudomonadati</taxon>
        <taxon>Bacteroidota</taxon>
        <taxon>Flavobacteriia</taxon>
        <taxon>Flavobacteriales</taxon>
        <taxon>Flavobacteriaceae</taxon>
        <taxon>Jejuia</taxon>
    </lineage>
</organism>
<accession>A0ABT0QFL5</accession>
<evidence type="ECO:0000313" key="1">
    <source>
        <dbReference type="EMBL" id="MCL6295784.1"/>
    </source>
</evidence>
<dbReference type="PROSITE" id="PS51257">
    <property type="entry name" value="PROKAR_LIPOPROTEIN"/>
    <property type="match status" value="1"/>
</dbReference>
<sequence>MRQINILSALIFFIVLSCNNNDDGISNTCNVANPVEDFAWLKEKVLDIEQSTQVDEFYISQAIYEGETVFIVGNCCANCNSVLPVYNCEGERINILGCSEEFINFNILNRDTVIWNSKNFICKDSDVPLCN</sequence>
<dbReference type="EMBL" id="JAMFLZ010000004">
    <property type="protein sequence ID" value="MCL6295784.1"/>
    <property type="molecule type" value="Genomic_DNA"/>
</dbReference>